<accession>C6HTV8</accession>
<evidence type="ECO:0000313" key="3">
    <source>
        <dbReference type="Proteomes" id="UP000009374"/>
    </source>
</evidence>
<dbReference type="Proteomes" id="UP000009374">
    <property type="component" value="Unassembled WGS sequence"/>
</dbReference>
<keyword evidence="3" id="KW-1185">Reference proteome</keyword>
<gene>
    <name evidence="2" type="ORF">UBAL3_44810024</name>
</gene>
<protein>
    <submittedName>
        <fullName evidence="2">Putative diguanylate phosphodiesterase</fullName>
    </submittedName>
</protein>
<dbReference type="PROSITE" id="PS50883">
    <property type="entry name" value="EAL"/>
    <property type="match status" value="1"/>
</dbReference>
<dbReference type="SUPFAM" id="SSF141868">
    <property type="entry name" value="EAL domain-like"/>
    <property type="match status" value="1"/>
</dbReference>
<dbReference type="InterPro" id="IPR050706">
    <property type="entry name" value="Cyclic-di-GMP_PDE-like"/>
</dbReference>
<dbReference type="Pfam" id="PF00563">
    <property type="entry name" value="EAL"/>
    <property type="match status" value="1"/>
</dbReference>
<evidence type="ECO:0000259" key="1">
    <source>
        <dbReference type="PROSITE" id="PS50883"/>
    </source>
</evidence>
<dbReference type="PANTHER" id="PTHR33121">
    <property type="entry name" value="CYCLIC DI-GMP PHOSPHODIESTERASE PDEF"/>
    <property type="match status" value="1"/>
</dbReference>
<dbReference type="CDD" id="cd01948">
    <property type="entry name" value="EAL"/>
    <property type="match status" value="1"/>
</dbReference>
<organism evidence="2 3">
    <name type="scientific">Leptospirillum ferrodiazotrophum</name>
    <dbReference type="NCBI Taxonomy" id="412449"/>
    <lineage>
        <taxon>Bacteria</taxon>
        <taxon>Pseudomonadati</taxon>
        <taxon>Nitrospirota</taxon>
        <taxon>Nitrospiria</taxon>
        <taxon>Nitrospirales</taxon>
        <taxon>Nitrospiraceae</taxon>
        <taxon>Leptospirillum</taxon>
    </lineage>
</organism>
<dbReference type="SMART" id="SM00052">
    <property type="entry name" value="EAL"/>
    <property type="match status" value="1"/>
</dbReference>
<reference evidence="2 3" key="1">
    <citation type="journal article" date="2009" name="Appl. Environ. Microbiol.">
        <title>Community genomic and proteomic analyses of chemoautotrophic iron-oxidizing "Leptospirillum rubarum" (Group II) and "Leptospirillum ferrodiazotrophum" (Group III) bacteria in acid mine drainage biofilms.</title>
        <authorList>
            <person name="Goltsman D.S."/>
            <person name="Denef V.J."/>
            <person name="Singer S.W."/>
            <person name="VerBerkmoes N.C."/>
            <person name="Lefsrud M."/>
            <person name="Mueller R.S."/>
            <person name="Dick G.J."/>
            <person name="Sun C.L."/>
            <person name="Wheeler K.E."/>
            <person name="Zemla A."/>
            <person name="Baker B.J."/>
            <person name="Hauser L."/>
            <person name="Land M."/>
            <person name="Shah M.B."/>
            <person name="Thelen M.P."/>
            <person name="Hettich R.L."/>
            <person name="Banfield J.F."/>
        </authorList>
    </citation>
    <scope>NUCLEOTIDE SEQUENCE [LARGE SCALE GENOMIC DNA]</scope>
</reference>
<dbReference type="Gene3D" id="3.20.20.450">
    <property type="entry name" value="EAL domain"/>
    <property type="match status" value="1"/>
</dbReference>
<proteinExistence type="predicted"/>
<evidence type="ECO:0000313" key="2">
    <source>
        <dbReference type="EMBL" id="EES53886.1"/>
    </source>
</evidence>
<dbReference type="InterPro" id="IPR035919">
    <property type="entry name" value="EAL_sf"/>
</dbReference>
<feature type="domain" description="EAL" evidence="1">
    <location>
        <begin position="6"/>
        <end position="257"/>
    </location>
</feature>
<dbReference type="PANTHER" id="PTHR33121:SF79">
    <property type="entry name" value="CYCLIC DI-GMP PHOSPHODIESTERASE PDED-RELATED"/>
    <property type="match status" value="1"/>
</dbReference>
<dbReference type="AlphaFoldDB" id="C6HTV8"/>
<name>C6HTV8_9BACT</name>
<dbReference type="InterPro" id="IPR001633">
    <property type="entry name" value="EAL_dom"/>
</dbReference>
<dbReference type="GO" id="GO:0071111">
    <property type="term" value="F:cyclic-guanylate-specific phosphodiesterase activity"/>
    <property type="evidence" value="ECO:0007669"/>
    <property type="project" value="InterPro"/>
</dbReference>
<sequence length="257" mass="28984">MKTADSVLSRPALESAIREEAIALVYQPIIEGSERKISGVEVLARAGIGPLPSVSTDLFIARMEEEELIDSLTSLIIRRIGADLTRHVINPFWRIHINVSPIQILSGPGRERLEEDLSSFSDIHRHSLVLELTENRFRIPRRECGTLGLWMETLKFRSCDLCWFLDDFGRGENFDALDLPIDGLKIDRDFSTRGSLRPLKAIVRIADALGLDTIAEGVETMQDLQRIRAAGILDFQGYLAWRPLPAEKLKELARGRK</sequence>
<dbReference type="EMBL" id="GG693852">
    <property type="protein sequence ID" value="EES53886.1"/>
    <property type="molecule type" value="Genomic_DNA"/>
</dbReference>